<dbReference type="GO" id="GO:0003677">
    <property type="term" value="F:DNA binding"/>
    <property type="evidence" value="ECO:0007669"/>
    <property type="project" value="UniProtKB-KW"/>
</dbReference>
<evidence type="ECO:0000256" key="1">
    <source>
        <dbReference type="ARBA" id="ARBA00023015"/>
    </source>
</evidence>
<reference evidence="5 6" key="1">
    <citation type="submission" date="2013-05" db="EMBL/GenBank/DDBJ databases">
        <title>The Genome Sequence of Actinobaculum schaalii FB123-CNA2.</title>
        <authorList>
            <consortium name="The Broad Institute Genomics Platform"/>
            <person name="Earl A."/>
            <person name="Ward D."/>
            <person name="Feldgarden M."/>
            <person name="Gevers D."/>
            <person name="Saerens B."/>
            <person name="Vaneechoutte M."/>
            <person name="Walker B."/>
            <person name="Young S."/>
            <person name="Zeng Q."/>
            <person name="Gargeya S."/>
            <person name="Fitzgerald M."/>
            <person name="Haas B."/>
            <person name="Abouelleil A."/>
            <person name="Allen A.W."/>
            <person name="Alvarado L."/>
            <person name="Arachchi H.M."/>
            <person name="Berlin A.M."/>
            <person name="Chapman S.B."/>
            <person name="Gainer-Dewar J."/>
            <person name="Goldberg J."/>
            <person name="Griggs A."/>
            <person name="Gujja S."/>
            <person name="Hansen M."/>
            <person name="Howarth C."/>
            <person name="Imamovic A."/>
            <person name="Ireland A."/>
            <person name="Larimer J."/>
            <person name="McCowan C."/>
            <person name="Murphy C."/>
            <person name="Pearson M."/>
            <person name="Poon T.W."/>
            <person name="Priest M."/>
            <person name="Roberts A."/>
            <person name="Saif S."/>
            <person name="Shea T."/>
            <person name="Sisk P."/>
            <person name="Sykes S."/>
            <person name="Wortman J."/>
            <person name="Nusbaum C."/>
            <person name="Birren B."/>
        </authorList>
    </citation>
    <scope>NUCLEOTIDE SEQUENCE [LARGE SCALE GENOMIC DNA]</scope>
    <source>
        <strain evidence="5 6">FB123-CNA-2</strain>
    </source>
</reference>
<dbReference type="SUPFAM" id="SSF46785">
    <property type="entry name" value="Winged helix' DNA-binding domain"/>
    <property type="match status" value="1"/>
</dbReference>
<evidence type="ECO:0000313" key="5">
    <source>
        <dbReference type="EMBL" id="EPD26844.1"/>
    </source>
</evidence>
<dbReference type="OrthoDB" id="7363114at2"/>
<keyword evidence="1" id="KW-0805">Transcription regulation</keyword>
<dbReference type="eggNOG" id="COG1802">
    <property type="taxonomic scope" value="Bacteria"/>
</dbReference>
<protein>
    <recommendedName>
        <fullName evidence="4">HTH gntR-type domain-containing protein</fullName>
    </recommendedName>
</protein>
<feature type="domain" description="HTH gntR-type" evidence="4">
    <location>
        <begin position="7"/>
        <end position="74"/>
    </location>
</feature>
<dbReference type="Gene3D" id="1.10.10.10">
    <property type="entry name" value="Winged helix-like DNA-binding domain superfamily/Winged helix DNA-binding domain"/>
    <property type="match status" value="1"/>
</dbReference>
<gene>
    <name evidence="5" type="ORF">HMPREF9237_00776</name>
</gene>
<dbReference type="InterPro" id="IPR036390">
    <property type="entry name" value="WH_DNA-bd_sf"/>
</dbReference>
<dbReference type="SMART" id="SM00345">
    <property type="entry name" value="HTH_GNTR"/>
    <property type="match status" value="1"/>
</dbReference>
<dbReference type="GO" id="GO:0003700">
    <property type="term" value="F:DNA-binding transcription factor activity"/>
    <property type="evidence" value="ECO:0007669"/>
    <property type="project" value="InterPro"/>
</dbReference>
<evidence type="ECO:0000256" key="3">
    <source>
        <dbReference type="ARBA" id="ARBA00023163"/>
    </source>
</evidence>
<dbReference type="RefSeq" id="WP_016442404.1">
    <property type="nucleotide sequence ID" value="NZ_KE150262.1"/>
</dbReference>
<dbReference type="PANTHER" id="PTHR43537">
    <property type="entry name" value="TRANSCRIPTIONAL REGULATOR, GNTR FAMILY"/>
    <property type="match status" value="1"/>
</dbReference>
<keyword evidence="3" id="KW-0804">Transcription</keyword>
<dbReference type="PRINTS" id="PR00035">
    <property type="entry name" value="HTHGNTR"/>
</dbReference>
<evidence type="ECO:0000256" key="2">
    <source>
        <dbReference type="ARBA" id="ARBA00023125"/>
    </source>
</evidence>
<dbReference type="InterPro" id="IPR000524">
    <property type="entry name" value="Tscrpt_reg_HTH_GntR"/>
</dbReference>
<evidence type="ECO:0000259" key="4">
    <source>
        <dbReference type="PROSITE" id="PS50949"/>
    </source>
</evidence>
<dbReference type="PATRIC" id="fig|883067.3.peg.758"/>
<dbReference type="InterPro" id="IPR036388">
    <property type="entry name" value="WH-like_DNA-bd_sf"/>
</dbReference>
<keyword evidence="6" id="KW-1185">Reference proteome</keyword>
<name>S2WG04_9ACTO</name>
<sequence>MARLVRLSMKDRLVQELRKKILTGKLEPKSRVIEQEICETYGVSRTVVREALVVLELQGLLVATPYTGTVVASISRREVEGLLLPLRVQTEQFALGEAFDALDSDYFDEAENLVRLMDRAVLDRDIDAFNEADIAFHGLIVDAAQSDTVRSVWDAIDPRIRMHFALQTGRSGALPTFVEDHRELLRVFRTGNKEESLKALGRHIIETNKPYLDYLN</sequence>
<dbReference type="Pfam" id="PF07729">
    <property type="entry name" value="FCD"/>
    <property type="match status" value="1"/>
</dbReference>
<keyword evidence="2" id="KW-0238">DNA-binding</keyword>
<dbReference type="HOGENOM" id="CLU_017584_5_5_11"/>
<dbReference type="PANTHER" id="PTHR43537:SF45">
    <property type="entry name" value="GNTR FAMILY REGULATORY PROTEIN"/>
    <property type="match status" value="1"/>
</dbReference>
<dbReference type="CDD" id="cd07377">
    <property type="entry name" value="WHTH_GntR"/>
    <property type="match status" value="1"/>
</dbReference>
<dbReference type="SUPFAM" id="SSF48008">
    <property type="entry name" value="GntR ligand-binding domain-like"/>
    <property type="match status" value="1"/>
</dbReference>
<dbReference type="InterPro" id="IPR008920">
    <property type="entry name" value="TF_FadR/GntR_C"/>
</dbReference>
<dbReference type="Gene3D" id="1.20.120.530">
    <property type="entry name" value="GntR ligand-binding domain-like"/>
    <property type="match status" value="1"/>
</dbReference>
<accession>S2WG04</accession>
<dbReference type="Pfam" id="PF00392">
    <property type="entry name" value="GntR"/>
    <property type="match status" value="1"/>
</dbReference>
<dbReference type="Proteomes" id="UP000014393">
    <property type="component" value="Unassembled WGS sequence"/>
</dbReference>
<dbReference type="AlphaFoldDB" id="S2WG04"/>
<evidence type="ECO:0000313" key="6">
    <source>
        <dbReference type="Proteomes" id="UP000014393"/>
    </source>
</evidence>
<dbReference type="SMART" id="SM00895">
    <property type="entry name" value="FCD"/>
    <property type="match status" value="1"/>
</dbReference>
<organism evidence="5 6">
    <name type="scientific">Actinotignum schaalii FB123-CNA-2</name>
    <dbReference type="NCBI Taxonomy" id="883067"/>
    <lineage>
        <taxon>Bacteria</taxon>
        <taxon>Bacillati</taxon>
        <taxon>Actinomycetota</taxon>
        <taxon>Actinomycetes</taxon>
        <taxon>Actinomycetales</taxon>
        <taxon>Actinomycetaceae</taxon>
        <taxon>Actinotignum</taxon>
    </lineage>
</organism>
<dbReference type="EMBL" id="AGWM01000010">
    <property type="protein sequence ID" value="EPD26844.1"/>
    <property type="molecule type" value="Genomic_DNA"/>
</dbReference>
<dbReference type="InterPro" id="IPR011711">
    <property type="entry name" value="GntR_C"/>
</dbReference>
<comment type="caution">
    <text evidence="5">The sequence shown here is derived from an EMBL/GenBank/DDBJ whole genome shotgun (WGS) entry which is preliminary data.</text>
</comment>
<dbReference type="PROSITE" id="PS50949">
    <property type="entry name" value="HTH_GNTR"/>
    <property type="match status" value="1"/>
</dbReference>
<proteinExistence type="predicted"/>